<keyword evidence="1" id="KW-1133">Transmembrane helix</keyword>
<keyword evidence="1" id="KW-0812">Transmembrane</keyword>
<evidence type="ECO:0000313" key="3">
    <source>
        <dbReference type="Proteomes" id="UP000075391"/>
    </source>
</evidence>
<accession>A0A150WCN1</accession>
<evidence type="ECO:0000313" key="2">
    <source>
        <dbReference type="EMBL" id="KYG60640.1"/>
    </source>
</evidence>
<dbReference type="Proteomes" id="UP000075391">
    <property type="component" value="Unassembled WGS sequence"/>
</dbReference>
<proteinExistence type="predicted"/>
<dbReference type="AlphaFoldDB" id="A0A150WCN1"/>
<comment type="caution">
    <text evidence="2">The sequence shown here is derived from an EMBL/GenBank/DDBJ whole genome shotgun (WGS) entry which is preliminary data.</text>
</comment>
<protein>
    <submittedName>
        <fullName evidence="2">Uncharacterized protein</fullName>
    </submittedName>
</protein>
<evidence type="ECO:0000256" key="1">
    <source>
        <dbReference type="SAM" id="Phobius"/>
    </source>
</evidence>
<reference evidence="2 3" key="1">
    <citation type="submission" date="2016-03" db="EMBL/GenBank/DDBJ databases">
        <authorList>
            <person name="Ploux O."/>
        </authorList>
    </citation>
    <scope>NUCLEOTIDE SEQUENCE [LARGE SCALE GENOMIC DNA]</scope>
    <source>
        <strain evidence="2 3">BER2</strain>
    </source>
</reference>
<organism evidence="2 3">
    <name type="scientific">Bdellovibrio bacteriovorus</name>
    <dbReference type="NCBI Taxonomy" id="959"/>
    <lineage>
        <taxon>Bacteria</taxon>
        <taxon>Pseudomonadati</taxon>
        <taxon>Bdellovibrionota</taxon>
        <taxon>Bdellovibrionia</taxon>
        <taxon>Bdellovibrionales</taxon>
        <taxon>Pseudobdellovibrionaceae</taxon>
        <taxon>Bdellovibrio</taxon>
    </lineage>
</organism>
<name>A0A150WCN1_BDEBC</name>
<keyword evidence="1" id="KW-0472">Membrane</keyword>
<feature type="transmembrane region" description="Helical" evidence="1">
    <location>
        <begin position="59"/>
        <end position="77"/>
    </location>
</feature>
<sequence length="168" mass="17929">MLRTKKLPRSFLPRAQPRPLFALPWVFLGGGFGFVFGLKIDSFFLGRKGASWRGDMKTLILAVVVLFSSLVVQADPVRALCSTTIKCANGTATCTADPQQSGGTSLEAAACGAVSGKYRSCKYTASMESRNDIVKRERFVCCNANGDAVSFSEKASVDESCASPGVVQ</sequence>
<dbReference type="EMBL" id="LUKF01000019">
    <property type="protein sequence ID" value="KYG60640.1"/>
    <property type="molecule type" value="Genomic_DNA"/>
</dbReference>
<feature type="transmembrane region" description="Helical" evidence="1">
    <location>
        <begin position="20"/>
        <end position="38"/>
    </location>
</feature>
<gene>
    <name evidence="2" type="ORF">AZI85_11600</name>
</gene>